<dbReference type="OrthoDB" id="9786975at2"/>
<dbReference type="InterPro" id="IPR001818">
    <property type="entry name" value="Pept_M10_metallopeptidase"/>
</dbReference>
<dbReference type="Gene3D" id="3.40.390.10">
    <property type="entry name" value="Collagenase (Catalytic Domain)"/>
    <property type="match status" value="1"/>
</dbReference>
<reference evidence="7" key="1">
    <citation type="submission" date="2015-10" db="EMBL/GenBank/DDBJ databases">
        <authorList>
            <person name="Gilbert D.G."/>
        </authorList>
    </citation>
    <scope>NUCLEOTIDE SEQUENCE [LARGE SCALE GENOMIC DNA]</scope>
    <source>
        <strain evidence="7">BBR_PRJEB10993</strain>
    </source>
</reference>
<sequence>MAIRTKYKRVISPKWRIYALSGIATAIIIGLIILISQISTLGTDDKIPFKPHPLPELLANWNDLSNKGDYFDQIESTTVGYLVFSKFPLKVYIENPDSNLQWKETVSSAILKWNNYLPLSLVEQPQDADIEIIRKNPPLDPQKKRASSAETRYQVSVNYTPEGFPYLSHHFTIWLSPTQTGQYIEAAVLHEFGHALGIWGHSPEKTDVMYFSQVREPPPISVRDINTLKRIYQQPTRLGWPVLIPPKT</sequence>
<dbReference type="GO" id="GO:0004222">
    <property type="term" value="F:metalloendopeptidase activity"/>
    <property type="evidence" value="ECO:0007669"/>
    <property type="project" value="InterPro"/>
</dbReference>
<evidence type="ECO:0000256" key="2">
    <source>
        <dbReference type="ARBA" id="ARBA00022723"/>
    </source>
</evidence>
<dbReference type="AlphaFoldDB" id="A0A1J1LUA1"/>
<evidence type="ECO:0000256" key="3">
    <source>
        <dbReference type="ARBA" id="ARBA00022801"/>
    </source>
</evidence>
<accession>A0A1J1LUA1</accession>
<keyword evidence="2" id="KW-0479">Metal-binding</keyword>
<proteinExistence type="predicted"/>
<feature type="domain" description="Peptidase metallopeptidase" evidence="6">
    <location>
        <begin position="80"/>
        <end position="234"/>
    </location>
</feature>
<name>A0A1J1LUA1_9CYAN</name>
<dbReference type="Proteomes" id="UP000184315">
    <property type="component" value="Unassembled WGS sequence"/>
</dbReference>
<evidence type="ECO:0000259" key="6">
    <source>
        <dbReference type="SMART" id="SM00235"/>
    </source>
</evidence>
<keyword evidence="5" id="KW-0472">Membrane</keyword>
<dbReference type="GO" id="GO:0006508">
    <property type="term" value="P:proteolysis"/>
    <property type="evidence" value="ECO:0007669"/>
    <property type="project" value="UniProtKB-KW"/>
</dbReference>
<keyword evidence="4" id="KW-0862">Zinc</keyword>
<dbReference type="RefSeq" id="WP_072717278.1">
    <property type="nucleotide sequence ID" value="NZ_LN889764.1"/>
</dbReference>
<protein>
    <submittedName>
        <fullName evidence="7">Peptidase, metallopeptidase</fullName>
    </submittedName>
</protein>
<keyword evidence="8" id="KW-1185">Reference proteome</keyword>
<dbReference type="GO" id="GO:0008270">
    <property type="term" value="F:zinc ion binding"/>
    <property type="evidence" value="ECO:0007669"/>
    <property type="project" value="InterPro"/>
</dbReference>
<keyword evidence="5" id="KW-1133">Transmembrane helix</keyword>
<feature type="transmembrane region" description="Helical" evidence="5">
    <location>
        <begin position="15"/>
        <end position="35"/>
    </location>
</feature>
<evidence type="ECO:0000313" key="7">
    <source>
        <dbReference type="EMBL" id="CUR36176.1"/>
    </source>
</evidence>
<keyword evidence="3" id="KW-0378">Hydrolase</keyword>
<evidence type="ECO:0000256" key="4">
    <source>
        <dbReference type="ARBA" id="ARBA00022833"/>
    </source>
</evidence>
<dbReference type="EMBL" id="CZDF01000188">
    <property type="protein sequence ID" value="CUR36176.1"/>
    <property type="molecule type" value="Genomic_DNA"/>
</dbReference>
<dbReference type="CDD" id="cd04279">
    <property type="entry name" value="ZnMc_MMP_like_1"/>
    <property type="match status" value="1"/>
</dbReference>
<evidence type="ECO:0000256" key="5">
    <source>
        <dbReference type="SAM" id="Phobius"/>
    </source>
</evidence>
<dbReference type="STRING" id="671072.PL921480286"/>
<dbReference type="InterPro" id="IPR006026">
    <property type="entry name" value="Peptidase_Metallo"/>
</dbReference>
<evidence type="ECO:0000256" key="1">
    <source>
        <dbReference type="ARBA" id="ARBA00022670"/>
    </source>
</evidence>
<dbReference type="SMART" id="SM00235">
    <property type="entry name" value="ZnMc"/>
    <property type="match status" value="1"/>
</dbReference>
<keyword evidence="5" id="KW-0812">Transmembrane</keyword>
<gene>
    <name evidence="7" type="ORF">PL921480286</name>
</gene>
<dbReference type="SUPFAM" id="SSF55486">
    <property type="entry name" value="Metalloproteases ('zincins'), catalytic domain"/>
    <property type="match status" value="1"/>
</dbReference>
<dbReference type="GO" id="GO:0031012">
    <property type="term" value="C:extracellular matrix"/>
    <property type="evidence" value="ECO:0007669"/>
    <property type="project" value="InterPro"/>
</dbReference>
<dbReference type="InterPro" id="IPR024079">
    <property type="entry name" value="MetalloPept_cat_dom_sf"/>
</dbReference>
<keyword evidence="1" id="KW-0645">Protease</keyword>
<dbReference type="Pfam" id="PF00413">
    <property type="entry name" value="Peptidase_M10"/>
    <property type="match status" value="1"/>
</dbReference>
<organism evidence="7 8">
    <name type="scientific">Planktothrix tepida PCC 9214</name>
    <dbReference type="NCBI Taxonomy" id="671072"/>
    <lineage>
        <taxon>Bacteria</taxon>
        <taxon>Bacillati</taxon>
        <taxon>Cyanobacteriota</taxon>
        <taxon>Cyanophyceae</taxon>
        <taxon>Oscillatoriophycideae</taxon>
        <taxon>Oscillatoriales</taxon>
        <taxon>Microcoleaceae</taxon>
        <taxon>Planktothrix</taxon>
    </lineage>
</organism>
<evidence type="ECO:0000313" key="8">
    <source>
        <dbReference type="Proteomes" id="UP000184315"/>
    </source>
</evidence>